<evidence type="ECO:0000256" key="1">
    <source>
        <dbReference type="ARBA" id="ARBA00022729"/>
    </source>
</evidence>
<dbReference type="HOGENOM" id="CLU_1037174_0_0_7"/>
<dbReference type="PANTHER" id="PTHR35936:SF25">
    <property type="entry name" value="ABC TRANSPORTER SUBSTRATE-BINDING PROTEIN"/>
    <property type="match status" value="1"/>
</dbReference>
<dbReference type="KEGG" id="dde:Dde_3223"/>
<accession>Q30WC9</accession>
<evidence type="ECO:0000256" key="2">
    <source>
        <dbReference type="SAM" id="SignalP"/>
    </source>
</evidence>
<keyword evidence="1 2" id="KW-0732">Signal</keyword>
<dbReference type="Pfam" id="PF00497">
    <property type="entry name" value="SBP_bac_3"/>
    <property type="match status" value="1"/>
</dbReference>
<feature type="chain" id="PRO_5004219701" evidence="2">
    <location>
        <begin position="24"/>
        <end position="268"/>
    </location>
</feature>
<dbReference type="SUPFAM" id="SSF53850">
    <property type="entry name" value="Periplasmic binding protein-like II"/>
    <property type="match status" value="1"/>
</dbReference>
<gene>
    <name evidence="4" type="ordered locus">Dde_3223</name>
</gene>
<keyword evidence="5" id="KW-1185">Reference proteome</keyword>
<feature type="domain" description="Solute-binding protein family 3/N-terminal" evidence="3">
    <location>
        <begin position="29"/>
        <end position="248"/>
    </location>
</feature>
<sequence>MRAAVIFLSLAACFTAWGPPAMSQEPPREVRIAAGEWPPYISAAGSGILIDIITQAYEHAGYVAHTCVLPWQRAVSKVTDGSMDVLLAVYDSPRNRERYTLSSGLLRIDSMFAVLAGSPAGAPGPTAAHTLGVVKDSMFGPELLRRGFSRVEQAPDEDSNMKKLLTGRVDAILDTEATLLESLNRLSAVEQQGIRLLCPPFASRPVFAALLATNDRSTQLLAALEEGLAIMHRDGCYDRIRLRYGLTPNAIANLPRPPAPRRVQASGL</sequence>
<dbReference type="EMBL" id="CP000112">
    <property type="protein sequence ID" value="ABB40017.1"/>
    <property type="molecule type" value="Genomic_DNA"/>
</dbReference>
<dbReference type="Proteomes" id="UP000002710">
    <property type="component" value="Chromosome"/>
</dbReference>
<dbReference type="Gene3D" id="3.40.190.10">
    <property type="entry name" value="Periplasmic binding protein-like II"/>
    <property type="match status" value="2"/>
</dbReference>
<evidence type="ECO:0000313" key="4">
    <source>
        <dbReference type="EMBL" id="ABB40017.1"/>
    </source>
</evidence>
<dbReference type="PANTHER" id="PTHR35936">
    <property type="entry name" value="MEMBRANE-BOUND LYTIC MUREIN TRANSGLYCOSYLASE F"/>
    <property type="match status" value="1"/>
</dbReference>
<name>Q30WC9_OLEA2</name>
<dbReference type="InterPro" id="IPR001638">
    <property type="entry name" value="Solute-binding_3/MltF_N"/>
</dbReference>
<dbReference type="RefSeq" id="WP_011368968.1">
    <property type="nucleotide sequence ID" value="NC_007519.1"/>
</dbReference>
<dbReference type="AlphaFoldDB" id="Q30WC9"/>
<dbReference type="eggNOG" id="COG0834">
    <property type="taxonomic scope" value="Bacteria"/>
</dbReference>
<feature type="signal peptide" evidence="2">
    <location>
        <begin position="1"/>
        <end position="23"/>
    </location>
</feature>
<protein>
    <submittedName>
        <fullName evidence="4">ABC-type transporter, periplasmic subunit family 3</fullName>
    </submittedName>
</protein>
<organism evidence="4 5">
    <name type="scientific">Oleidesulfovibrio alaskensis (strain ATCC BAA-1058 / DSM 17464 / G20)</name>
    <name type="common">Desulfovibrio alaskensis</name>
    <dbReference type="NCBI Taxonomy" id="207559"/>
    <lineage>
        <taxon>Bacteria</taxon>
        <taxon>Pseudomonadati</taxon>
        <taxon>Thermodesulfobacteriota</taxon>
        <taxon>Desulfovibrionia</taxon>
        <taxon>Desulfovibrionales</taxon>
        <taxon>Desulfovibrionaceae</taxon>
        <taxon>Oleidesulfovibrio</taxon>
    </lineage>
</organism>
<evidence type="ECO:0000259" key="3">
    <source>
        <dbReference type="SMART" id="SM00062"/>
    </source>
</evidence>
<evidence type="ECO:0000313" key="5">
    <source>
        <dbReference type="Proteomes" id="UP000002710"/>
    </source>
</evidence>
<proteinExistence type="predicted"/>
<dbReference type="SMART" id="SM00062">
    <property type="entry name" value="PBPb"/>
    <property type="match status" value="1"/>
</dbReference>
<dbReference type="STRING" id="207559.Dde_3223"/>
<reference evidence="4 5" key="1">
    <citation type="journal article" date="2011" name="J. Bacteriol.">
        <title>Complete genome sequence and updated annotation of Desulfovibrio alaskensis G20.</title>
        <authorList>
            <person name="Hauser L.J."/>
            <person name="Land M.L."/>
            <person name="Brown S.D."/>
            <person name="Larimer F."/>
            <person name="Keller K.L."/>
            <person name="Rapp-Giles B.J."/>
            <person name="Price M.N."/>
            <person name="Lin M."/>
            <person name="Bruce D.C."/>
            <person name="Detter J.C."/>
            <person name="Tapia R."/>
            <person name="Han C.S."/>
            <person name="Goodwin L.A."/>
            <person name="Cheng J.F."/>
            <person name="Pitluck S."/>
            <person name="Copeland A."/>
            <person name="Lucas S."/>
            <person name="Nolan M."/>
            <person name="Lapidus A.L."/>
            <person name="Palumbo A.V."/>
            <person name="Wall J.D."/>
        </authorList>
    </citation>
    <scope>NUCLEOTIDE SEQUENCE [LARGE SCALE GENOMIC DNA]</scope>
    <source>
        <strain evidence="5">ATCC BAA 1058 / DSM 17464 / G20</strain>
    </source>
</reference>